<proteinExistence type="predicted"/>
<evidence type="ECO:0000313" key="2">
    <source>
        <dbReference type="Proteomes" id="UP000606786"/>
    </source>
</evidence>
<protein>
    <submittedName>
        <fullName evidence="1">(Mediterranean fruit fly) hypothetical protein</fullName>
    </submittedName>
</protein>
<comment type="caution">
    <text evidence="1">The sequence shown here is derived from an EMBL/GenBank/DDBJ whole genome shotgun (WGS) entry which is preliminary data.</text>
</comment>
<organism evidence="1 2">
    <name type="scientific">Ceratitis capitata</name>
    <name type="common">Mediterranean fruit fly</name>
    <name type="synonym">Tephritis capitata</name>
    <dbReference type="NCBI Taxonomy" id="7213"/>
    <lineage>
        <taxon>Eukaryota</taxon>
        <taxon>Metazoa</taxon>
        <taxon>Ecdysozoa</taxon>
        <taxon>Arthropoda</taxon>
        <taxon>Hexapoda</taxon>
        <taxon>Insecta</taxon>
        <taxon>Pterygota</taxon>
        <taxon>Neoptera</taxon>
        <taxon>Endopterygota</taxon>
        <taxon>Diptera</taxon>
        <taxon>Brachycera</taxon>
        <taxon>Muscomorpha</taxon>
        <taxon>Tephritoidea</taxon>
        <taxon>Tephritidae</taxon>
        <taxon>Ceratitis</taxon>
        <taxon>Ceratitis</taxon>
    </lineage>
</organism>
<reference evidence="1" key="1">
    <citation type="submission" date="2020-11" db="EMBL/GenBank/DDBJ databases">
        <authorList>
            <person name="Whitehead M."/>
        </authorList>
    </citation>
    <scope>NUCLEOTIDE SEQUENCE</scope>
    <source>
        <strain evidence="1">EGII</strain>
    </source>
</reference>
<keyword evidence="2" id="KW-1185">Reference proteome</keyword>
<dbReference type="EMBL" id="CAJHJT010000001">
    <property type="protein sequence ID" value="CAD6994131.1"/>
    <property type="molecule type" value="Genomic_DNA"/>
</dbReference>
<feature type="non-terminal residue" evidence="1">
    <location>
        <position position="109"/>
    </location>
</feature>
<evidence type="ECO:0000313" key="1">
    <source>
        <dbReference type="EMBL" id="CAD6994131.1"/>
    </source>
</evidence>
<gene>
    <name evidence="1" type="ORF">CCAP1982_LOCUS2897</name>
</gene>
<accession>A0A811U5V6</accession>
<dbReference type="AlphaFoldDB" id="A0A811U5V6"/>
<name>A0A811U5V6_CERCA</name>
<sequence>MPQISNIFLLLKSTELRSSSVSVEHRAQYTGTGKSRVCKPLLGRLLSSGCAAHRGIRHTCRANINVWLRTTQGHGVLYEGGRNRSHVTYVAATRYIDVHFALRKRETIN</sequence>
<dbReference type="Proteomes" id="UP000606786">
    <property type="component" value="Unassembled WGS sequence"/>
</dbReference>